<accession>A0ABW7F1F0</accession>
<gene>
    <name evidence="3" type="ORF">ACG00Y_11070</name>
</gene>
<evidence type="ECO:0000313" key="4">
    <source>
        <dbReference type="Proteomes" id="UP001606210"/>
    </source>
</evidence>
<organism evidence="3 4">
    <name type="scientific">Pelomonas parva</name>
    <dbReference type="NCBI Taxonomy" id="3299032"/>
    <lineage>
        <taxon>Bacteria</taxon>
        <taxon>Pseudomonadati</taxon>
        <taxon>Pseudomonadota</taxon>
        <taxon>Betaproteobacteria</taxon>
        <taxon>Burkholderiales</taxon>
        <taxon>Sphaerotilaceae</taxon>
        <taxon>Roseateles</taxon>
    </lineage>
</organism>
<comment type="caution">
    <text evidence="3">The sequence shown here is derived from an EMBL/GenBank/DDBJ whole genome shotgun (WGS) entry which is preliminary data.</text>
</comment>
<proteinExistence type="predicted"/>
<dbReference type="RefSeq" id="WP_394478741.1">
    <property type="nucleotide sequence ID" value="NZ_JBIGHV010000004.1"/>
</dbReference>
<dbReference type="NCBIfam" id="NF038126">
    <property type="entry name" value="PEP_CTERM_FxDxF"/>
    <property type="match status" value="1"/>
</dbReference>
<evidence type="ECO:0000259" key="2">
    <source>
        <dbReference type="Pfam" id="PF07589"/>
    </source>
</evidence>
<evidence type="ECO:0000313" key="3">
    <source>
        <dbReference type="EMBL" id="MFG6430459.1"/>
    </source>
</evidence>
<keyword evidence="1" id="KW-0732">Signal</keyword>
<dbReference type="EMBL" id="JBIGHV010000004">
    <property type="protein sequence ID" value="MFG6430459.1"/>
    <property type="molecule type" value="Genomic_DNA"/>
</dbReference>
<feature type="chain" id="PRO_5045970056" evidence="1">
    <location>
        <begin position="23"/>
        <end position="186"/>
    </location>
</feature>
<dbReference type="InterPro" id="IPR013424">
    <property type="entry name" value="Ice-binding_C"/>
</dbReference>
<name>A0ABW7F1F0_9BURK</name>
<feature type="signal peptide" evidence="1">
    <location>
        <begin position="1"/>
        <end position="22"/>
    </location>
</feature>
<dbReference type="NCBIfam" id="TIGR02595">
    <property type="entry name" value="PEP_CTERM"/>
    <property type="match status" value="1"/>
</dbReference>
<protein>
    <submittedName>
        <fullName evidence="3">FxDxF family PEP-CTERM protein</fullName>
    </submittedName>
</protein>
<sequence length="186" mass="18899">MNTPLTASIALAAALLAGTAQASDPITVNMTGTAGGTFSAGSSHTISGAGSFEDVYKLDGYTGWSSINGALSTQILNSGSADIDISSVTLNGVGFGQTLTFFRGNLDGRETYTLPATDFAGPLTLVVKGSLLAGNNGSSVGTYSFSFRVTPIAAPSTSPIPEPQTYALFAAGLMAVGYVVRRRRSA</sequence>
<reference evidence="3 4" key="1">
    <citation type="submission" date="2024-08" db="EMBL/GenBank/DDBJ databases">
        <authorList>
            <person name="Lu H."/>
        </authorList>
    </citation>
    <scope>NUCLEOTIDE SEQUENCE [LARGE SCALE GENOMIC DNA]</scope>
    <source>
        <strain evidence="3 4">LYH14W</strain>
    </source>
</reference>
<feature type="domain" description="Ice-binding protein C-terminal" evidence="2">
    <location>
        <begin position="159"/>
        <end position="183"/>
    </location>
</feature>
<dbReference type="Proteomes" id="UP001606210">
    <property type="component" value="Unassembled WGS sequence"/>
</dbReference>
<keyword evidence="4" id="KW-1185">Reference proteome</keyword>
<dbReference type="Pfam" id="PF07589">
    <property type="entry name" value="PEP-CTERM"/>
    <property type="match status" value="1"/>
</dbReference>
<evidence type="ECO:0000256" key="1">
    <source>
        <dbReference type="SAM" id="SignalP"/>
    </source>
</evidence>